<comment type="similarity">
    <text evidence="1">Belongs to the 'phage' integrase family.</text>
</comment>
<feature type="domain" description="Core-binding (CB)" evidence="7">
    <location>
        <begin position="3"/>
        <end position="88"/>
    </location>
</feature>
<evidence type="ECO:0000256" key="2">
    <source>
        <dbReference type="ARBA" id="ARBA00022908"/>
    </source>
</evidence>
<name>A0ABP8P8X8_9NOCA</name>
<dbReference type="PANTHER" id="PTHR30349:SF41">
    <property type="entry name" value="INTEGRASE_RECOMBINASE PROTEIN MJ0367-RELATED"/>
    <property type="match status" value="1"/>
</dbReference>
<evidence type="ECO:0000256" key="1">
    <source>
        <dbReference type="ARBA" id="ARBA00008857"/>
    </source>
</evidence>
<keyword evidence="3 5" id="KW-0238">DNA-binding</keyword>
<dbReference type="InterPro" id="IPR013762">
    <property type="entry name" value="Integrase-like_cat_sf"/>
</dbReference>
<reference evidence="9" key="1">
    <citation type="journal article" date="2019" name="Int. J. Syst. Evol. Microbiol.">
        <title>The Global Catalogue of Microorganisms (GCM) 10K type strain sequencing project: providing services to taxonomists for standard genome sequencing and annotation.</title>
        <authorList>
            <consortium name="The Broad Institute Genomics Platform"/>
            <consortium name="The Broad Institute Genome Sequencing Center for Infectious Disease"/>
            <person name="Wu L."/>
            <person name="Ma J."/>
        </authorList>
    </citation>
    <scope>NUCLEOTIDE SEQUENCE [LARGE SCALE GENOMIC DNA]</scope>
    <source>
        <strain evidence="9">JCM 32206</strain>
    </source>
</reference>
<dbReference type="Proteomes" id="UP001501183">
    <property type="component" value="Unassembled WGS sequence"/>
</dbReference>
<evidence type="ECO:0000259" key="7">
    <source>
        <dbReference type="PROSITE" id="PS51900"/>
    </source>
</evidence>
<organism evidence="8 9">
    <name type="scientific">Rhodococcus olei</name>
    <dbReference type="NCBI Taxonomy" id="2161675"/>
    <lineage>
        <taxon>Bacteria</taxon>
        <taxon>Bacillati</taxon>
        <taxon>Actinomycetota</taxon>
        <taxon>Actinomycetes</taxon>
        <taxon>Mycobacteriales</taxon>
        <taxon>Nocardiaceae</taxon>
        <taxon>Rhodococcus</taxon>
    </lineage>
</organism>
<evidence type="ECO:0000256" key="5">
    <source>
        <dbReference type="PROSITE-ProRule" id="PRU01248"/>
    </source>
</evidence>
<gene>
    <name evidence="8" type="primary">xerC</name>
    <name evidence="8" type="ORF">GCM10023094_32060</name>
</gene>
<protein>
    <submittedName>
        <fullName evidence="8">Tyrosine recombinase XerC</fullName>
    </submittedName>
</protein>
<dbReference type="PANTHER" id="PTHR30349">
    <property type="entry name" value="PHAGE INTEGRASE-RELATED"/>
    <property type="match status" value="1"/>
</dbReference>
<dbReference type="Gene3D" id="1.10.443.10">
    <property type="entry name" value="Intergrase catalytic core"/>
    <property type="match status" value="1"/>
</dbReference>
<dbReference type="InterPro" id="IPR044068">
    <property type="entry name" value="CB"/>
</dbReference>
<evidence type="ECO:0000256" key="4">
    <source>
        <dbReference type="ARBA" id="ARBA00023172"/>
    </source>
</evidence>
<dbReference type="InterPro" id="IPR011010">
    <property type="entry name" value="DNA_brk_join_enz"/>
</dbReference>
<evidence type="ECO:0000256" key="3">
    <source>
        <dbReference type="ARBA" id="ARBA00023125"/>
    </source>
</evidence>
<dbReference type="SUPFAM" id="SSF56349">
    <property type="entry name" value="DNA breaking-rejoining enzymes"/>
    <property type="match status" value="1"/>
</dbReference>
<keyword evidence="4" id="KW-0233">DNA recombination</keyword>
<keyword evidence="9" id="KW-1185">Reference proteome</keyword>
<keyword evidence="2" id="KW-0229">DNA integration</keyword>
<proteinExistence type="inferred from homology"/>
<dbReference type="Pfam" id="PF00589">
    <property type="entry name" value="Phage_integrase"/>
    <property type="match status" value="1"/>
</dbReference>
<dbReference type="InterPro" id="IPR010998">
    <property type="entry name" value="Integrase_recombinase_N"/>
</dbReference>
<dbReference type="PROSITE" id="PS51898">
    <property type="entry name" value="TYR_RECOMBINASE"/>
    <property type="match status" value="1"/>
</dbReference>
<dbReference type="InterPro" id="IPR050090">
    <property type="entry name" value="Tyrosine_recombinase_XerCD"/>
</dbReference>
<feature type="domain" description="Tyr recombinase" evidence="6">
    <location>
        <begin position="109"/>
        <end position="290"/>
    </location>
</feature>
<evidence type="ECO:0000313" key="9">
    <source>
        <dbReference type="Proteomes" id="UP001501183"/>
    </source>
</evidence>
<comment type="caution">
    <text evidence="8">The sequence shown here is derived from an EMBL/GenBank/DDBJ whole genome shotgun (WGS) entry which is preliminary data.</text>
</comment>
<evidence type="ECO:0000259" key="6">
    <source>
        <dbReference type="PROSITE" id="PS51898"/>
    </source>
</evidence>
<dbReference type="Gene3D" id="1.10.150.130">
    <property type="match status" value="1"/>
</dbReference>
<dbReference type="Pfam" id="PF02899">
    <property type="entry name" value="Phage_int_SAM_1"/>
    <property type="match status" value="1"/>
</dbReference>
<dbReference type="EMBL" id="BAABFB010000050">
    <property type="protein sequence ID" value="GAA4482336.1"/>
    <property type="molecule type" value="Genomic_DNA"/>
</dbReference>
<sequence length="298" mass="33551">MPDLLTDLSASFCRHLRAEGRSPRTGTLYDQSIRFFGDWLVAHGKTPTLDNLTRENVREWLADLADTKAPGTVLTRWRGLRRFCGWLVDEELLDVHPMKGMQPPAVAAPPVPVLTDDDLKALVKACRGKTFRDRRDEAIIRMLLDCGIRVSELTGLCLRDVDLDAETAMVTGKGNKVRAVYFGARTAQALDRYLRERRKQRHAHLEALFLGERGAYTPDGVREVLRVRGALAGIADRLNPHRFRHTFAHDFLLAGGQERDLKRLAGWTSDAMLERYGASAADARAREAATRLRRGDRV</sequence>
<accession>A0ABP8P8X8</accession>
<dbReference type="RefSeq" id="WP_345346889.1">
    <property type="nucleotide sequence ID" value="NZ_BAABFB010000050.1"/>
</dbReference>
<dbReference type="InterPro" id="IPR002104">
    <property type="entry name" value="Integrase_catalytic"/>
</dbReference>
<dbReference type="InterPro" id="IPR004107">
    <property type="entry name" value="Integrase_SAM-like_N"/>
</dbReference>
<dbReference type="PROSITE" id="PS51900">
    <property type="entry name" value="CB"/>
    <property type="match status" value="1"/>
</dbReference>
<evidence type="ECO:0000313" key="8">
    <source>
        <dbReference type="EMBL" id="GAA4482336.1"/>
    </source>
</evidence>